<name>A0ABV7ERR5_9GAMM</name>
<evidence type="ECO:0000313" key="2">
    <source>
        <dbReference type="EMBL" id="MFC3104636.1"/>
    </source>
</evidence>
<dbReference type="Proteomes" id="UP001595462">
    <property type="component" value="Unassembled WGS sequence"/>
</dbReference>
<protein>
    <submittedName>
        <fullName evidence="2">Uncharacterized protein</fullName>
    </submittedName>
</protein>
<proteinExistence type="predicted"/>
<dbReference type="EMBL" id="JBHRSS010000004">
    <property type="protein sequence ID" value="MFC3104636.1"/>
    <property type="molecule type" value="Genomic_DNA"/>
</dbReference>
<feature type="region of interest" description="Disordered" evidence="1">
    <location>
        <begin position="47"/>
        <end position="70"/>
    </location>
</feature>
<comment type="caution">
    <text evidence="2">The sequence shown here is derived from an EMBL/GenBank/DDBJ whole genome shotgun (WGS) entry which is preliminary data.</text>
</comment>
<reference evidence="3" key="1">
    <citation type="journal article" date="2019" name="Int. J. Syst. Evol. Microbiol.">
        <title>The Global Catalogue of Microorganisms (GCM) 10K type strain sequencing project: providing services to taxonomists for standard genome sequencing and annotation.</title>
        <authorList>
            <consortium name="The Broad Institute Genomics Platform"/>
            <consortium name="The Broad Institute Genome Sequencing Center for Infectious Disease"/>
            <person name="Wu L."/>
            <person name="Ma J."/>
        </authorList>
    </citation>
    <scope>NUCLEOTIDE SEQUENCE [LARGE SCALE GENOMIC DNA]</scope>
    <source>
        <strain evidence="3">KCTC 52640</strain>
    </source>
</reference>
<accession>A0ABV7ERR5</accession>
<organism evidence="2 3">
    <name type="scientific">Salinisphaera aquimarina</name>
    <dbReference type="NCBI Taxonomy" id="2094031"/>
    <lineage>
        <taxon>Bacteria</taxon>
        <taxon>Pseudomonadati</taxon>
        <taxon>Pseudomonadota</taxon>
        <taxon>Gammaproteobacteria</taxon>
        <taxon>Salinisphaerales</taxon>
        <taxon>Salinisphaeraceae</taxon>
        <taxon>Salinisphaera</taxon>
    </lineage>
</organism>
<keyword evidence="3" id="KW-1185">Reference proteome</keyword>
<dbReference type="RefSeq" id="WP_380689953.1">
    <property type="nucleotide sequence ID" value="NZ_JBHRSS010000004.1"/>
</dbReference>
<evidence type="ECO:0000313" key="3">
    <source>
        <dbReference type="Proteomes" id="UP001595462"/>
    </source>
</evidence>
<evidence type="ECO:0000256" key="1">
    <source>
        <dbReference type="SAM" id="MobiDB-lite"/>
    </source>
</evidence>
<sequence length="270" mass="29374">MHGTLPPLNAVPRQTIALAPSKSAACGKDTAKHRASRLARLYLDTPAPDHAPVTERAIPEEPRPEPPVSSVHPFRWLSPRAWRIRRARERAQRDSYNKALAQWRAERRAHAAVENCLSAAITVAARGDVFAMEYALEVALTAIDWPGRADVDCDIVDPSTLLMDVTLSSDALTDYPPAKAPAALRLVKGSNNQSEDFADRSGHVASAAFRLLGEAFHHLPTLETVEMTICARPGRQATPIRPPPPAPMALQIGRTHFAGLYDANLGGIKD</sequence>
<gene>
    <name evidence="2" type="ORF">ACFOSU_12155</name>
</gene>